<dbReference type="InterPro" id="IPR006574">
    <property type="entry name" value="PRY"/>
</dbReference>
<feature type="domain" description="B box-type" evidence="6">
    <location>
        <begin position="92"/>
        <end position="133"/>
    </location>
</feature>
<dbReference type="CDD" id="cd15828">
    <property type="entry name" value="SPRY_PRY_TRIM60"/>
    <property type="match status" value="1"/>
</dbReference>
<dbReference type="SMR" id="A0A494C0U7"/>
<dbReference type="Pfam" id="PF13765">
    <property type="entry name" value="PRY"/>
    <property type="match status" value="1"/>
</dbReference>
<dbReference type="InterPro" id="IPR050143">
    <property type="entry name" value="TRIM/RBCC"/>
</dbReference>
<dbReference type="CTD" id="391712"/>
<dbReference type="RefSeq" id="XP_054205951.1">
    <property type="nucleotide sequence ID" value="XM_054349976.1"/>
</dbReference>
<dbReference type="VEuPathDB" id="HostDB:ENSG00000183439"/>
<dbReference type="Pfam" id="PF00622">
    <property type="entry name" value="SPRY"/>
    <property type="match status" value="1"/>
</dbReference>
<feature type="domain" description="RING-type" evidence="5">
    <location>
        <begin position="16"/>
        <end position="57"/>
    </location>
</feature>
<keyword evidence="1" id="KW-0479">Metal-binding</keyword>
<reference evidence="8" key="1">
    <citation type="journal article" date="2001" name="Nature">
        <title>Initial sequencing and analysis of the human genome.</title>
        <authorList>
            <consortium name="International Human Genome Sequencing Consortium"/>
            <person name="Lander E.S."/>
            <person name="Linton L.M."/>
            <person name="Birren B."/>
            <person name="Nusbaum C."/>
            <person name="Zody M.C."/>
            <person name="Baldwin J."/>
            <person name="Devon K."/>
            <person name="Dewar K."/>
            <person name="Doyle M."/>
            <person name="FitzHugh W."/>
            <person name="Funke R."/>
            <person name="Gage D."/>
            <person name="Harris K."/>
            <person name="Heaford A."/>
            <person name="Howland J."/>
            <person name="Kann L."/>
            <person name="Lehoczky J."/>
            <person name="LeVine R."/>
            <person name="McEwan P."/>
            <person name="McKernan K."/>
            <person name="Meldrim J."/>
            <person name="Mesirov J.P."/>
            <person name="Miranda C."/>
            <person name="Morris W."/>
            <person name="Naylor J."/>
            <person name="Raymond C."/>
            <person name="Rosetti M."/>
            <person name="Santos R."/>
            <person name="Sheridan A."/>
            <person name="Sougnez C."/>
            <person name="Stange-Thomann N."/>
            <person name="Stojanovic N."/>
            <person name="Subramanian A."/>
            <person name="Wyman D."/>
            <person name="Rogers J."/>
            <person name="Sulston J."/>
            <person name="Ainscough R."/>
            <person name="Beck S."/>
            <person name="Bentley D."/>
            <person name="Burton J."/>
            <person name="Clee C."/>
            <person name="Carter N."/>
            <person name="Coulson A."/>
            <person name="Deadman R."/>
            <person name="Deloukas P."/>
            <person name="Dunham A."/>
            <person name="Dunham I."/>
            <person name="Durbin R."/>
            <person name="French L."/>
            <person name="Grafham D."/>
            <person name="Gregory S."/>
            <person name="Hubbard T."/>
            <person name="Humphray S."/>
            <person name="Hunt A."/>
            <person name="Jones M."/>
            <person name="Lloyd C."/>
            <person name="McMurray A."/>
            <person name="Matthews L."/>
            <person name="Mercer S."/>
            <person name="Milne S."/>
            <person name="Mullikin J.C."/>
            <person name="Mungall A."/>
            <person name="Plumb R."/>
            <person name="Ross M."/>
            <person name="Shownkeen R."/>
            <person name="Sims S."/>
            <person name="Waterston R.H."/>
            <person name="Wilson R.K."/>
            <person name="Hillier L.W."/>
            <person name="McPherson J.D."/>
            <person name="Marra M.A."/>
            <person name="Mardis E.R."/>
            <person name="Fulton L.A."/>
            <person name="Chinwalla A.T."/>
            <person name="Pepin K.H."/>
            <person name="Gish W.R."/>
            <person name="Chissoe S.L."/>
            <person name="Wendl M.C."/>
            <person name="Delehaunty K.D."/>
            <person name="Miner T.L."/>
            <person name="Delehaunty A."/>
            <person name="Kramer J.B."/>
            <person name="Cook L.L."/>
            <person name="Fulton R.S."/>
            <person name="Johnson D.L."/>
            <person name="Minx P.J."/>
            <person name="Clifton S.W."/>
            <person name="Hawkins T."/>
            <person name="Branscomb E."/>
            <person name="Predki P."/>
            <person name="Richardson P."/>
            <person name="Wenning S."/>
            <person name="Slezak T."/>
            <person name="Doggett N."/>
            <person name="Cheng J.F."/>
            <person name="Olsen A."/>
            <person name="Lucas S."/>
            <person name="Elkin C."/>
            <person name="Uberbacher E."/>
            <person name="Frazier M."/>
            <person name="Gibbs R.A."/>
            <person name="Muzny D.M."/>
            <person name="Scherer S.E."/>
            <person name="Bouck J.B."/>
            <person name="Sodergren E.J."/>
            <person name="Worley K.C."/>
            <person name="Rives C.M."/>
            <person name="Gorrell J.H."/>
            <person name="Metzker M.L."/>
            <person name="Naylor S.L."/>
            <person name="Kucherlapati R.S."/>
            <person name="Nelson D.L."/>
            <person name="Weinstock G.M."/>
            <person name="Sakaki Y."/>
            <person name="Fujiyama A."/>
            <person name="Hattori M."/>
            <person name="Yada T."/>
            <person name="Toyoda A."/>
            <person name="Itoh T."/>
            <person name="Kawagoe C."/>
            <person name="Watanabe H."/>
            <person name="Totoki Y."/>
            <person name="Taylor T."/>
            <person name="Weissenbach J."/>
            <person name="Heilig R."/>
            <person name="Saurin W."/>
            <person name="Artiguenave F."/>
            <person name="Brottier P."/>
            <person name="Bruls T."/>
            <person name="Pelletier E."/>
            <person name="Robert C."/>
            <person name="Wincker P."/>
            <person name="Smith D.R."/>
            <person name="Doucette-Stamm L."/>
            <person name="Rubenfield M."/>
            <person name="Weinstock K."/>
            <person name="Lee H.M."/>
            <person name="Dubois J."/>
            <person name="Rosenthal A."/>
            <person name="Platzer M."/>
            <person name="Nyakatura G."/>
            <person name="Taudien S."/>
            <person name="Rump A."/>
            <person name="Yang H."/>
            <person name="Yu J."/>
            <person name="Wang J."/>
            <person name="Huang G."/>
            <person name="Gu J."/>
            <person name="Hood L."/>
            <person name="Rowen L."/>
            <person name="Madan A."/>
            <person name="Qin S."/>
            <person name="Davis R.W."/>
            <person name="Federspiel N.A."/>
            <person name="Abola A.P."/>
            <person name="Proctor M.J."/>
            <person name="Myers R.M."/>
            <person name="Schmutz J."/>
            <person name="Dickson M."/>
            <person name="Grimwood J."/>
            <person name="Cox D.R."/>
            <person name="Olson M.V."/>
            <person name="Kaul R."/>
            <person name="Raymond C."/>
            <person name="Shimizu N."/>
            <person name="Kawasaki K."/>
            <person name="Minoshima S."/>
            <person name="Evans G.A."/>
            <person name="Athanasiou M."/>
            <person name="Schultz R."/>
            <person name="Roe B.A."/>
            <person name="Chen F."/>
            <person name="Pan H."/>
            <person name="Ramser J."/>
            <person name="Lehrach H."/>
            <person name="Reinhardt R."/>
            <person name="McCombie W.R."/>
            <person name="de la Bastide M."/>
            <person name="Dedhia N."/>
            <person name="Blocker H."/>
            <person name="Hornischer K."/>
            <person name="Nordsiek G."/>
            <person name="Agarwala R."/>
            <person name="Aravind L."/>
            <person name="Bailey J.A."/>
            <person name="Bateman A."/>
            <person name="Batzoglou S."/>
            <person name="Birney E."/>
            <person name="Bork P."/>
            <person name="Brown D.G."/>
            <person name="Burge C.B."/>
            <person name="Cerutti L."/>
            <person name="Chen H.C."/>
            <person name="Church D."/>
            <person name="Clamp M."/>
            <person name="Copley R.R."/>
            <person name="Doerks T."/>
            <person name="Eddy S.R."/>
            <person name="Eichler E.E."/>
            <person name="Furey T.S."/>
            <person name="Galagan J."/>
            <person name="Gilbert J.G."/>
            <person name="Harmon C."/>
            <person name="Hayashizaki Y."/>
            <person name="Haussler D."/>
            <person name="Hermjakob H."/>
            <person name="Hokamp K."/>
            <person name="Jang W."/>
            <person name="Johnson L.S."/>
            <person name="Jones T.A."/>
            <person name="Kasif S."/>
            <person name="Kaspryzk A."/>
            <person name="Kennedy S."/>
            <person name="Kent W.J."/>
            <person name="Kitts P."/>
            <person name="Koonin E.V."/>
            <person name="Korf I."/>
            <person name="Kulp D."/>
            <person name="Lancet D."/>
            <person name="Lowe T.M."/>
            <person name="McLysaght A."/>
            <person name="Mikkelsen T."/>
            <person name="Moran J.V."/>
            <person name="Mulder N."/>
            <person name="Pollara V.J."/>
            <person name="Ponting C.P."/>
            <person name="Schuler G."/>
            <person name="Schultz J."/>
            <person name="Slater G."/>
            <person name="Smit A.F."/>
            <person name="Stupka E."/>
            <person name="Szustakowski J."/>
            <person name="Thierry-Mieg D."/>
            <person name="Thierry-Mieg J."/>
            <person name="Wagner L."/>
            <person name="Wallis J."/>
            <person name="Wheeler R."/>
            <person name="Williams A."/>
            <person name="Wolf Y.I."/>
            <person name="Wolfe K.H."/>
            <person name="Yang S.P."/>
            <person name="Yeh R.F."/>
            <person name="Collins F."/>
            <person name="Guyer M.S."/>
            <person name="Peterson J."/>
            <person name="Felsenfeld A."/>
            <person name="Wetterstrand K.A."/>
            <person name="Patrinos A."/>
            <person name="Morgan M.J."/>
            <person name="de Jong P."/>
            <person name="Catanese J.J."/>
            <person name="Osoegawa K."/>
            <person name="Shizuya H."/>
            <person name="Choi S."/>
            <person name="Chen Y.J."/>
        </authorList>
    </citation>
    <scope>NUCLEOTIDE SEQUENCE [LARGE SCALE GENOMIC DNA]</scope>
</reference>
<dbReference type="GeneID" id="391712"/>
<dbReference type="Ensembl" id="ENST00000710271.1">
    <property type="protein sequence ID" value="ENSP00000518164.1"/>
    <property type="gene ID" value="ENSG00000183439.10"/>
</dbReference>
<dbReference type="SUPFAM" id="SSF57845">
    <property type="entry name" value="B-box zinc-binding domain"/>
    <property type="match status" value="1"/>
</dbReference>
<dbReference type="HGNC" id="HGNC:24339">
    <property type="gene designation" value="TRIM61"/>
</dbReference>
<accession>A0A494C0U7</accession>
<reference evidence="8" key="4">
    <citation type="submission" date="2025-05" db="UniProtKB">
        <authorList>
            <consortium name="Ensembl"/>
        </authorList>
    </citation>
    <scope>IDENTIFICATION</scope>
</reference>
<dbReference type="PROSITE" id="PS00518">
    <property type="entry name" value="ZF_RING_1"/>
    <property type="match status" value="1"/>
</dbReference>
<sequence length="471" mass="55451">MEFVTALADLRAEASCPICLDYLKDPVTISCGHNFCLSCIIMSWKDLHDSFPCPFCHFCCPERKFISNPQLGSLTEIAKQLQIRSKKRKRQEEKHVCKKHNQVLTFFCQKDLELLCPRCSLSTDHQHHCVWPIKKAASYHRKKLEEYNAPWKERVELIEKVITMQTRKSLELKKKVKHRAEEVKSEFEQLRLFLQNEQETVLRQLQDEEMDILAQLNESLTKFSDYTSSLKYLLKEIESIYVKSELELLANVKDIYHRYENLKFPELFLFKLKKYGYHLPPQYSGLDKIIKRFQVDVILDPETAHRKLIVSEDRKTVRYGNTTQNVPHNPRRFYLLPAVLGSKGYSCGRQYWEVEVKDKPEWILGVCNDCLPRRRKSQPILVQDGLWGIWRSSQNNYIVLGHREIILLPQVIPSKIGIFLDYEMNEVSFYNLNDRSLLYTFNDNFTGALWPYFYTGTDSKPLKISTVTDSE</sequence>
<dbReference type="InterPro" id="IPR013083">
    <property type="entry name" value="Znf_RING/FYVE/PHD"/>
</dbReference>
<keyword evidence="10" id="KW-1267">Proteomics identification</keyword>
<reference evidence="8 9" key="3">
    <citation type="journal article" date="2005" name="Nature">
        <title>Generation and annotation of the DNA sequences of human chromosomes 2 and 4.</title>
        <authorList>
            <person name="Hillier L.W."/>
            <person name="Graves T.A."/>
            <person name="Fulton R.S."/>
            <person name="Fulton L.A."/>
            <person name="Pepin K.H."/>
            <person name="Minx P."/>
            <person name="Wagner-McPherson C."/>
            <person name="Layman D."/>
            <person name="Wylie K."/>
            <person name="Sekhon M."/>
            <person name="Becker M.C."/>
            <person name="Fewell G.A."/>
            <person name="Delehaunty K.D."/>
            <person name="Miner T.L."/>
            <person name="Nash W.E."/>
            <person name="Kremitzki C."/>
            <person name="Oddy L."/>
            <person name="Du H."/>
            <person name="Sun H."/>
            <person name="Bradshaw-Cordum H."/>
            <person name="Ali J."/>
            <person name="Carter J."/>
            <person name="Cordes M."/>
            <person name="Harris A."/>
            <person name="Isak A."/>
            <person name="van Brunt A."/>
            <person name="Nguyen C."/>
            <person name="Du F."/>
            <person name="Courtney L."/>
            <person name="Kalicki J."/>
            <person name="Ozersky P."/>
            <person name="Abbott S."/>
            <person name="Armstrong J."/>
            <person name="Belter E.A."/>
            <person name="Caruso L."/>
            <person name="Cedroni M."/>
            <person name="Cotton M."/>
            <person name="Davidson T."/>
            <person name="Desai A."/>
            <person name="Elliott G."/>
            <person name="Erb T."/>
            <person name="Fronick C."/>
            <person name="Gaige T."/>
            <person name="Haakenson W."/>
            <person name="Haglund K."/>
            <person name="Holmes A."/>
            <person name="Harkins R."/>
            <person name="Kim K."/>
            <person name="Kruchowski S.S."/>
            <person name="Strong C.M."/>
            <person name="Grewal N."/>
            <person name="Goyea E."/>
            <person name="Hou S."/>
            <person name="Levy A."/>
            <person name="Martinka S."/>
            <person name="Mead K."/>
            <person name="McLellan M.D."/>
            <person name="Meyer R."/>
            <person name="Randall-Maher J."/>
            <person name="Tomlinson C."/>
            <person name="Dauphin-Kohlberg S."/>
            <person name="Kozlowicz-Reilly A."/>
            <person name="Shah N."/>
            <person name="Swearengen-Shahid S."/>
            <person name="Snider J."/>
            <person name="Strong J.T."/>
            <person name="Thompson J."/>
            <person name="Yoakum M."/>
            <person name="Leonard S."/>
            <person name="Pearman C."/>
            <person name="Trani L."/>
            <person name="Radionenko M."/>
            <person name="Waligorski J.E."/>
            <person name="Wang C."/>
            <person name="Rock S.M."/>
            <person name="Tin-Wollam A.M."/>
            <person name="Maupin R."/>
            <person name="Latreille P."/>
            <person name="Wendl M.C."/>
            <person name="Yang S.P."/>
            <person name="Pohl C."/>
            <person name="Wallis J.W."/>
            <person name="Spieth J."/>
            <person name="Bieri T.A."/>
            <person name="Berkowicz N."/>
            <person name="Nelson J.O."/>
            <person name="Osborne J."/>
            <person name="Ding L."/>
            <person name="Meyer R."/>
            <person name="Sabo A."/>
            <person name="Shotland Y."/>
            <person name="Sinha P."/>
            <person name="Wohldmann P.E."/>
            <person name="Cook L.L."/>
            <person name="Hickenbotham M.T."/>
            <person name="Eldred J."/>
            <person name="Williams D."/>
            <person name="Jones T.A."/>
            <person name="She X."/>
            <person name="Ciccarelli F.D."/>
            <person name="Izaurralde E."/>
            <person name="Taylor J."/>
            <person name="Schmutz J."/>
            <person name="Myers R.M."/>
            <person name="Cox D.R."/>
            <person name="Huang X."/>
            <person name="McPherson J.D."/>
            <person name="Mardis E.R."/>
            <person name="Clifton S.W."/>
            <person name="Warren W.C."/>
            <person name="Chinwalla A.T."/>
            <person name="Eddy S.R."/>
            <person name="Marra M.A."/>
            <person name="Ovcharenko I."/>
            <person name="Furey T.S."/>
            <person name="Miller W."/>
            <person name="Eichler E.E."/>
            <person name="Bork P."/>
            <person name="Suyama M."/>
            <person name="Torrents D."/>
            <person name="Waterston R.H."/>
            <person name="Wilson R.K."/>
        </authorList>
    </citation>
    <scope>NUCLEOTIDE SEQUENCE [LARGE SCALE GENOMIC DNA]</scope>
</reference>
<dbReference type="Gene3D" id="3.30.40.10">
    <property type="entry name" value="Zinc/RING finger domain, C3HC4 (zinc finger)"/>
    <property type="match status" value="1"/>
</dbReference>
<evidence type="ECO:0000256" key="4">
    <source>
        <dbReference type="PROSITE-ProRule" id="PRU00024"/>
    </source>
</evidence>
<organism evidence="8 9">
    <name type="scientific">Homo sapiens</name>
    <name type="common">Human</name>
    <dbReference type="NCBI Taxonomy" id="9606"/>
    <lineage>
        <taxon>Eukaryota</taxon>
        <taxon>Metazoa</taxon>
        <taxon>Chordata</taxon>
        <taxon>Craniata</taxon>
        <taxon>Vertebrata</taxon>
        <taxon>Euteleostomi</taxon>
        <taxon>Mammalia</taxon>
        <taxon>Eutheria</taxon>
        <taxon>Euarchontoglires</taxon>
        <taxon>Primates</taxon>
        <taxon>Haplorrhini</taxon>
        <taxon>Catarrhini</taxon>
        <taxon>Hominidae</taxon>
        <taxon>Homo</taxon>
    </lineage>
</organism>
<dbReference type="Gene3D" id="3.30.160.60">
    <property type="entry name" value="Classic Zinc Finger"/>
    <property type="match status" value="1"/>
</dbReference>
<evidence type="ECO:0000259" key="5">
    <source>
        <dbReference type="PROSITE" id="PS50089"/>
    </source>
</evidence>
<dbReference type="SMART" id="SM00184">
    <property type="entry name" value="RING"/>
    <property type="match status" value="1"/>
</dbReference>
<dbReference type="CDD" id="cd19791">
    <property type="entry name" value="Bbox2_TRIM60-like"/>
    <property type="match status" value="1"/>
</dbReference>
<dbReference type="Antibodypedia" id="28285">
    <property type="antibodies" value="49 antibodies from 7 providers"/>
</dbReference>
<dbReference type="SUPFAM" id="SSF57850">
    <property type="entry name" value="RING/U-box"/>
    <property type="match status" value="1"/>
</dbReference>
<name>A0A494C0U7_HUMAN</name>
<evidence type="ECO:0000256" key="1">
    <source>
        <dbReference type="ARBA" id="ARBA00022723"/>
    </source>
</evidence>
<dbReference type="InterPro" id="IPR017907">
    <property type="entry name" value="Znf_RING_CS"/>
</dbReference>
<dbReference type="OMA" id="GALWPYF"/>
<evidence type="ECO:0000259" key="6">
    <source>
        <dbReference type="PROSITE" id="PS50119"/>
    </source>
</evidence>
<evidence type="ECO:0000313" key="9">
    <source>
        <dbReference type="Proteomes" id="UP000005640"/>
    </source>
</evidence>
<dbReference type="PROSITE" id="PS50188">
    <property type="entry name" value="B302_SPRY"/>
    <property type="match status" value="1"/>
</dbReference>
<keyword evidence="9" id="KW-1185">Reference proteome</keyword>
<dbReference type="MANE-Select" id="ENST00000710271.1">
    <property type="protein sequence ID" value="ENSP00000518164.1"/>
    <property type="RefSeq nucleotide sequence ID" value="NM_001414904.1"/>
    <property type="RefSeq protein sequence ID" value="NP_001401833.1"/>
</dbReference>
<dbReference type="Ensembl" id="ENST00000508856.2">
    <property type="protein sequence ID" value="ENSP00000498736.1"/>
    <property type="gene ID" value="ENSG00000183439.10"/>
</dbReference>
<dbReference type="InterPro" id="IPR003879">
    <property type="entry name" value="Butyrophylin_SPRY"/>
</dbReference>
<dbReference type="GO" id="GO:0008270">
    <property type="term" value="F:zinc ion binding"/>
    <property type="evidence" value="ECO:0007669"/>
    <property type="project" value="UniProtKB-KW"/>
</dbReference>
<evidence type="ECO:0000259" key="7">
    <source>
        <dbReference type="PROSITE" id="PS50188"/>
    </source>
</evidence>
<keyword evidence="2 4" id="KW-0863">Zinc-finger</keyword>
<dbReference type="ExpressionAtlas" id="A0A494C0U7">
    <property type="expression patterns" value="baseline and differential"/>
</dbReference>
<dbReference type="EMBL" id="AC106872">
    <property type="status" value="NOT_ANNOTATED_CDS"/>
    <property type="molecule type" value="Genomic_DNA"/>
</dbReference>
<dbReference type="SMART" id="SM00589">
    <property type="entry name" value="PRY"/>
    <property type="match status" value="1"/>
</dbReference>
<dbReference type="PROSITE" id="PS50119">
    <property type="entry name" value="ZF_BBOX"/>
    <property type="match status" value="1"/>
</dbReference>
<dbReference type="OpenTargets" id="ENSG00000183439"/>
<dbReference type="AlphaFoldDB" id="A0A494C0U7"/>
<dbReference type="Pfam" id="PF00643">
    <property type="entry name" value="zf-B_box"/>
    <property type="match status" value="1"/>
</dbReference>
<dbReference type="Bgee" id="ENSG00000183439">
    <property type="expression patterns" value="Expressed in secondary oocyte and 136 other cell types or tissues"/>
</dbReference>
<dbReference type="SMART" id="SM00449">
    <property type="entry name" value="SPRY"/>
    <property type="match status" value="1"/>
</dbReference>
<evidence type="ECO:0007829" key="10">
    <source>
        <dbReference type="PeptideAtlas" id="A0A494C0U7"/>
    </source>
</evidence>
<dbReference type="Proteomes" id="UP000005640">
    <property type="component" value="Chromosome 4"/>
</dbReference>
<dbReference type="InterPro" id="IPR001841">
    <property type="entry name" value="Znf_RING"/>
</dbReference>
<feature type="domain" description="B30.2/SPRY" evidence="7">
    <location>
        <begin position="277"/>
        <end position="471"/>
    </location>
</feature>
<dbReference type="InterPro" id="IPR043136">
    <property type="entry name" value="B30.2/SPRY_sf"/>
</dbReference>
<dbReference type="SUPFAM" id="SSF49899">
    <property type="entry name" value="Concanavalin A-like lectins/glucanases"/>
    <property type="match status" value="1"/>
</dbReference>
<dbReference type="PROSITE" id="PS50089">
    <property type="entry name" value="ZF_RING_2"/>
    <property type="match status" value="1"/>
</dbReference>
<dbReference type="InterPro" id="IPR000315">
    <property type="entry name" value="Znf_B-box"/>
</dbReference>
<evidence type="ECO:0000256" key="2">
    <source>
        <dbReference type="ARBA" id="ARBA00022771"/>
    </source>
</evidence>
<dbReference type="InterPro" id="IPR003877">
    <property type="entry name" value="SPRY_dom"/>
</dbReference>
<reference evidence="8" key="2">
    <citation type="journal article" date="2004" name="Nature">
        <title>Finishing the euchromatic sequence of the human genome.</title>
        <authorList>
            <consortium name="International Human Genome Sequencing Consortium"/>
        </authorList>
    </citation>
    <scope>NUCLEOTIDE SEQUENCE [LARGE SCALE GENOMIC DNA]</scope>
</reference>
<dbReference type="InterPro" id="IPR013320">
    <property type="entry name" value="ConA-like_dom_sf"/>
</dbReference>
<dbReference type="PANTHER" id="PTHR24103">
    <property type="entry name" value="E3 UBIQUITIN-PROTEIN LIGASE TRIM"/>
    <property type="match status" value="1"/>
</dbReference>
<keyword evidence="3" id="KW-0862">Zinc</keyword>
<dbReference type="Pfam" id="PF15227">
    <property type="entry name" value="zf-C3HC4_4"/>
    <property type="match status" value="1"/>
</dbReference>
<dbReference type="GeneTree" id="ENSGT00940000155329"/>
<dbReference type="OrthoDB" id="654191at2759"/>
<proteinExistence type="evidence at protein level"/>
<dbReference type="InterPro" id="IPR035786">
    <property type="entry name" value="SPRY/PRY_TRIM60"/>
</dbReference>
<gene>
    <name evidence="8" type="primary">TRIM61</name>
</gene>
<dbReference type="InterPro" id="IPR001870">
    <property type="entry name" value="B30.2/SPRY"/>
</dbReference>
<dbReference type="RefSeq" id="NP_001401833.1">
    <property type="nucleotide sequence ID" value="NM_001414904.1"/>
</dbReference>
<dbReference type="PRINTS" id="PR01407">
    <property type="entry name" value="BUTYPHLNCDUF"/>
</dbReference>
<protein>
    <submittedName>
        <fullName evidence="8">Tripartite motif containing 61</fullName>
    </submittedName>
</protein>
<dbReference type="ChiTaRS" id="TRIM61">
    <property type="organism name" value="human"/>
</dbReference>
<dbReference type="FunFam" id="2.60.120.920:FF:000004">
    <property type="entry name" value="Butyrophilin subfamily 1 member A1"/>
    <property type="match status" value="1"/>
</dbReference>
<evidence type="ECO:0000256" key="3">
    <source>
        <dbReference type="ARBA" id="ARBA00022833"/>
    </source>
</evidence>
<dbReference type="CDD" id="cd16607">
    <property type="entry name" value="RING-HC_TRIM60-like_C-IV"/>
    <property type="match status" value="1"/>
</dbReference>
<dbReference type="Gene3D" id="2.60.120.920">
    <property type="match status" value="1"/>
</dbReference>
<evidence type="ECO:0000313" key="8">
    <source>
        <dbReference type="Ensembl" id="ENSP00000498736.1"/>
    </source>
</evidence>